<evidence type="ECO:0000256" key="1">
    <source>
        <dbReference type="ARBA" id="ARBA00004141"/>
    </source>
</evidence>
<feature type="repeat" description="ANK" evidence="7">
    <location>
        <begin position="383"/>
        <end position="405"/>
    </location>
</feature>
<sequence>MMNQQSRPLAYSSSSSMEGSMRSPMADAMVLSPQDSRIAAPVSPGVGIEFDDEFIAKLVAAKTNGFSLRRQTTFDTRGTQTSMEELPDDGSDSDPDSNLISANMIELLVNGSREEVLALVQTVNLWELRSDDEDDNSVLHIAATNSSQAALIYDILPNSKDVIKRKSSKGDLAFHSAAKAGRLDTLEALTAWASYDSECGIGPELLGWVNEEGDTPLHIALENNQQKVAEYLLGQYGGACFKLNEEEVSPIYLAVKAGYWDLVKQMVGITKEYSLDSGDALLRGKSVVHAAIEARNLDILRGILETHEILIESYDEEGRTPLSYAAFKGYLEGVRYLLEKFPSSAYRCDKNREGSFPIHKAASGGHIKMIKELHSTKHLRNRKGQSVLHVACKSGKSEVVSYLLKMPELEGLVNLKDEDGNTPLHLATLGLHTRVVYILTWEKKIKPGLKNKDGLTALDLVEIHNTGSNITFESRVTWLALTYIDVPRSSHSTRQRYMLRIKQRHEEKQQDQNPERSKEPDDKKLIDTPLIVATLVATVTFAAGFTLPGGYKQDEPEIGMAVLPHKWAFQVFVVSNTAAMYSSILTVMTLIWAYLGDLKTIWLCLRFALPLLAFALPMMSLAFMMGVYVVLKDQVWLSYVVLGIGSIFLVLVPVFFIPLLSPSHIRNPVVRYLFSGFFLLLLLVCEKANSYWP</sequence>
<dbReference type="InterPro" id="IPR002110">
    <property type="entry name" value="Ankyrin_rpt"/>
</dbReference>
<evidence type="ECO:0000256" key="4">
    <source>
        <dbReference type="ARBA" id="ARBA00022989"/>
    </source>
</evidence>
<feature type="compositionally biased region" description="Acidic residues" evidence="8">
    <location>
        <begin position="85"/>
        <end position="95"/>
    </location>
</feature>
<keyword evidence="2 9" id="KW-0812">Transmembrane</keyword>
<evidence type="ECO:0000256" key="9">
    <source>
        <dbReference type="SAM" id="Phobius"/>
    </source>
</evidence>
<feature type="domain" description="PGG" evidence="10">
    <location>
        <begin position="523"/>
        <end position="630"/>
    </location>
</feature>
<dbReference type="InterPro" id="IPR036770">
    <property type="entry name" value="Ankyrin_rpt-contain_sf"/>
</dbReference>
<keyword evidence="5 7" id="KW-0040">ANK repeat</keyword>
<comment type="subcellular location">
    <subcellularLocation>
        <location evidence="1">Membrane</location>
        <topology evidence="1">Multi-pass membrane protein</topology>
    </subcellularLocation>
</comment>
<keyword evidence="3" id="KW-0677">Repeat</keyword>
<dbReference type="SMART" id="SM00248">
    <property type="entry name" value="ANK"/>
    <property type="match status" value="9"/>
</dbReference>
<organism evidence="11 12">
    <name type="scientific">Carnegiea gigantea</name>
    <dbReference type="NCBI Taxonomy" id="171969"/>
    <lineage>
        <taxon>Eukaryota</taxon>
        <taxon>Viridiplantae</taxon>
        <taxon>Streptophyta</taxon>
        <taxon>Embryophyta</taxon>
        <taxon>Tracheophyta</taxon>
        <taxon>Spermatophyta</taxon>
        <taxon>Magnoliopsida</taxon>
        <taxon>eudicotyledons</taxon>
        <taxon>Gunneridae</taxon>
        <taxon>Pentapetalae</taxon>
        <taxon>Caryophyllales</taxon>
        <taxon>Cactineae</taxon>
        <taxon>Cactaceae</taxon>
        <taxon>Cactoideae</taxon>
        <taxon>Echinocereeae</taxon>
        <taxon>Carnegiea</taxon>
    </lineage>
</organism>
<name>A0A9Q1JM18_9CARY</name>
<dbReference type="Proteomes" id="UP001153076">
    <property type="component" value="Unassembled WGS sequence"/>
</dbReference>
<keyword evidence="12" id="KW-1185">Reference proteome</keyword>
<evidence type="ECO:0000256" key="8">
    <source>
        <dbReference type="SAM" id="MobiDB-lite"/>
    </source>
</evidence>
<dbReference type="Pfam" id="PF13962">
    <property type="entry name" value="PGG"/>
    <property type="match status" value="1"/>
</dbReference>
<feature type="transmembrane region" description="Helical" evidence="9">
    <location>
        <begin position="607"/>
        <end position="630"/>
    </location>
</feature>
<dbReference type="EMBL" id="JAKOGI010001904">
    <property type="protein sequence ID" value="KAJ8423665.1"/>
    <property type="molecule type" value="Genomic_DNA"/>
</dbReference>
<dbReference type="PROSITE" id="PS50088">
    <property type="entry name" value="ANK_REPEAT"/>
    <property type="match status" value="3"/>
</dbReference>
<feature type="transmembrane region" description="Helical" evidence="9">
    <location>
        <begin position="636"/>
        <end position="660"/>
    </location>
</feature>
<evidence type="ECO:0000256" key="5">
    <source>
        <dbReference type="ARBA" id="ARBA00023043"/>
    </source>
</evidence>
<feature type="region of interest" description="Disordered" evidence="8">
    <location>
        <begin position="1"/>
        <end position="23"/>
    </location>
</feature>
<dbReference type="PANTHER" id="PTHR24186:SF46">
    <property type="entry name" value="PROTEIN ACCELERATED CELL DEATH 6-LIKE"/>
    <property type="match status" value="1"/>
</dbReference>
<dbReference type="InterPro" id="IPR026961">
    <property type="entry name" value="PGG_dom"/>
</dbReference>
<dbReference type="SUPFAM" id="SSF48403">
    <property type="entry name" value="Ankyrin repeat"/>
    <property type="match status" value="2"/>
</dbReference>
<comment type="caution">
    <text evidence="11">The sequence shown here is derived from an EMBL/GenBank/DDBJ whole genome shotgun (WGS) entry which is preliminary data.</text>
</comment>
<feature type="transmembrane region" description="Helical" evidence="9">
    <location>
        <begin position="525"/>
        <end position="547"/>
    </location>
</feature>
<evidence type="ECO:0000313" key="12">
    <source>
        <dbReference type="Proteomes" id="UP001153076"/>
    </source>
</evidence>
<keyword evidence="6 9" id="KW-0472">Membrane</keyword>
<feature type="region of interest" description="Disordered" evidence="8">
    <location>
        <begin position="71"/>
        <end position="96"/>
    </location>
</feature>
<accession>A0A9Q1JM18</accession>
<dbReference type="Pfam" id="PF12796">
    <property type="entry name" value="Ank_2"/>
    <property type="match status" value="3"/>
</dbReference>
<dbReference type="OrthoDB" id="598775at2759"/>
<dbReference type="AlphaFoldDB" id="A0A9Q1JM18"/>
<evidence type="ECO:0000256" key="6">
    <source>
        <dbReference type="ARBA" id="ARBA00023136"/>
    </source>
</evidence>
<dbReference type="PROSITE" id="PS50297">
    <property type="entry name" value="ANK_REP_REGION"/>
    <property type="match status" value="3"/>
</dbReference>
<evidence type="ECO:0000256" key="2">
    <source>
        <dbReference type="ARBA" id="ARBA00022692"/>
    </source>
</evidence>
<protein>
    <recommendedName>
        <fullName evidence="10">PGG domain-containing protein</fullName>
    </recommendedName>
</protein>
<feature type="transmembrane region" description="Helical" evidence="9">
    <location>
        <begin position="567"/>
        <end position="595"/>
    </location>
</feature>
<dbReference type="Gene3D" id="1.25.40.20">
    <property type="entry name" value="Ankyrin repeat-containing domain"/>
    <property type="match status" value="1"/>
</dbReference>
<evidence type="ECO:0000256" key="7">
    <source>
        <dbReference type="PROSITE-ProRule" id="PRU00023"/>
    </source>
</evidence>
<feature type="repeat" description="ANK" evidence="7">
    <location>
        <begin position="212"/>
        <end position="233"/>
    </location>
</feature>
<feature type="compositionally biased region" description="Low complexity" evidence="8">
    <location>
        <begin position="12"/>
        <end position="23"/>
    </location>
</feature>
<evidence type="ECO:0000256" key="3">
    <source>
        <dbReference type="ARBA" id="ARBA00022737"/>
    </source>
</evidence>
<feature type="repeat" description="ANK" evidence="7">
    <location>
        <begin position="317"/>
        <end position="340"/>
    </location>
</feature>
<dbReference type="GO" id="GO:0005886">
    <property type="term" value="C:plasma membrane"/>
    <property type="evidence" value="ECO:0007669"/>
    <property type="project" value="TreeGrafter"/>
</dbReference>
<gene>
    <name evidence="11" type="ORF">Cgig2_009286</name>
</gene>
<feature type="compositionally biased region" description="Polar residues" evidence="8">
    <location>
        <begin position="71"/>
        <end position="83"/>
    </location>
</feature>
<keyword evidence="4 9" id="KW-1133">Transmembrane helix</keyword>
<evidence type="ECO:0000259" key="10">
    <source>
        <dbReference type="Pfam" id="PF13962"/>
    </source>
</evidence>
<evidence type="ECO:0000313" key="11">
    <source>
        <dbReference type="EMBL" id="KAJ8423665.1"/>
    </source>
</evidence>
<reference evidence="11" key="1">
    <citation type="submission" date="2022-04" db="EMBL/GenBank/DDBJ databases">
        <title>Carnegiea gigantea Genome sequencing and assembly v2.</title>
        <authorList>
            <person name="Copetti D."/>
            <person name="Sanderson M.J."/>
            <person name="Burquez A."/>
            <person name="Wojciechowski M.F."/>
        </authorList>
    </citation>
    <scope>NUCLEOTIDE SEQUENCE</scope>
    <source>
        <strain evidence="11">SGP5-SGP5p</strain>
        <tissue evidence="11">Aerial part</tissue>
    </source>
</reference>
<feature type="transmembrane region" description="Helical" evidence="9">
    <location>
        <begin position="672"/>
        <end position="692"/>
    </location>
</feature>
<proteinExistence type="predicted"/>
<dbReference type="PANTHER" id="PTHR24186">
    <property type="entry name" value="PROTEIN PHOSPHATASE 1 REGULATORY SUBUNIT"/>
    <property type="match status" value="1"/>
</dbReference>